<comment type="caution">
    <text evidence="1">The sequence shown here is derived from an EMBL/GenBank/DDBJ whole genome shotgun (WGS) entry which is preliminary data.</text>
</comment>
<reference evidence="1 2" key="1">
    <citation type="submission" date="2016-08" db="EMBL/GenBank/DDBJ databases">
        <title>A Parts List for Fungal Cellulosomes Revealed by Comparative Genomics.</title>
        <authorList>
            <consortium name="DOE Joint Genome Institute"/>
            <person name="Haitjema C.H."/>
            <person name="Gilmore S.P."/>
            <person name="Henske J.K."/>
            <person name="Solomon K.V."/>
            <person name="De Groot R."/>
            <person name="Kuo A."/>
            <person name="Mondo S.J."/>
            <person name="Salamov A.A."/>
            <person name="Labutti K."/>
            <person name="Zhao Z."/>
            <person name="Chiniquy J."/>
            <person name="Barry K."/>
            <person name="Brewer H.M."/>
            <person name="Purvine S.O."/>
            <person name="Wright A.T."/>
            <person name="Boxma B."/>
            <person name="Van Alen T."/>
            <person name="Hackstein J.H."/>
            <person name="Baker S.E."/>
            <person name="Grigoriev I.V."/>
            <person name="O'Malley M.A."/>
        </authorList>
    </citation>
    <scope>NUCLEOTIDE SEQUENCE [LARGE SCALE GENOMIC DNA]</scope>
    <source>
        <strain evidence="1 2">S4</strain>
    </source>
</reference>
<dbReference type="Proteomes" id="UP000193944">
    <property type="component" value="Unassembled WGS sequence"/>
</dbReference>
<evidence type="ECO:0000313" key="1">
    <source>
        <dbReference type="EMBL" id="ORX78218.1"/>
    </source>
</evidence>
<proteinExistence type="predicted"/>
<evidence type="ECO:0000313" key="2">
    <source>
        <dbReference type="Proteomes" id="UP000193944"/>
    </source>
</evidence>
<protein>
    <submittedName>
        <fullName evidence="1">Uncharacterized protein</fullName>
    </submittedName>
</protein>
<gene>
    <name evidence="1" type="ORF">BCR32DRAFT_282492</name>
</gene>
<reference evidence="1 2" key="2">
    <citation type="submission" date="2016-08" db="EMBL/GenBank/DDBJ databases">
        <title>Pervasive Adenine N6-methylation of Active Genes in Fungi.</title>
        <authorList>
            <consortium name="DOE Joint Genome Institute"/>
            <person name="Mondo S.J."/>
            <person name="Dannebaum R.O."/>
            <person name="Kuo R.C."/>
            <person name="Labutti K."/>
            <person name="Haridas S."/>
            <person name="Kuo A."/>
            <person name="Salamov A."/>
            <person name="Ahrendt S.R."/>
            <person name="Lipzen A."/>
            <person name="Sullivan W."/>
            <person name="Andreopoulos W.B."/>
            <person name="Clum A."/>
            <person name="Lindquist E."/>
            <person name="Daum C."/>
            <person name="Ramamoorthy G.K."/>
            <person name="Gryganskyi A."/>
            <person name="Culley D."/>
            <person name="Magnuson J.K."/>
            <person name="James T.Y."/>
            <person name="O'Malley M.A."/>
            <person name="Stajich J.E."/>
            <person name="Spatafora J.W."/>
            <person name="Visel A."/>
            <person name="Grigoriev I.V."/>
        </authorList>
    </citation>
    <scope>NUCLEOTIDE SEQUENCE [LARGE SCALE GENOMIC DNA]</scope>
    <source>
        <strain evidence="1 2">S4</strain>
    </source>
</reference>
<name>A0A1Y1WY21_9FUNG</name>
<sequence>MDYKFENDIHCRFNHFKGKVNDEKKNGNVMKIYENNSFTIKTYHYYFLDTVIDSHDLTFKVQYCECSLSDGHCSVALESSSSGKFYRLIVLFKLMNTQLQGMTFGDLFNYAKKIKDMPNYHYCNVVNTLFFSPHHKQYIKEKNVEILEKWPTYSNVKSIVKSSQRFPLIYTFNAAYGKYKDDKNGRKDGAFPIGSFEIQQVVSCRSKDSYFYSDVKREVFKRNDNDNYYYEPDCTWNTGKS</sequence>
<keyword evidence="2" id="KW-1185">Reference proteome</keyword>
<dbReference type="AlphaFoldDB" id="A0A1Y1WY21"/>
<accession>A0A1Y1WY21</accession>
<organism evidence="1 2">
    <name type="scientific">Anaeromyces robustus</name>
    <dbReference type="NCBI Taxonomy" id="1754192"/>
    <lineage>
        <taxon>Eukaryota</taxon>
        <taxon>Fungi</taxon>
        <taxon>Fungi incertae sedis</taxon>
        <taxon>Chytridiomycota</taxon>
        <taxon>Chytridiomycota incertae sedis</taxon>
        <taxon>Neocallimastigomycetes</taxon>
        <taxon>Neocallimastigales</taxon>
        <taxon>Neocallimastigaceae</taxon>
        <taxon>Anaeromyces</taxon>
    </lineage>
</organism>
<dbReference type="OrthoDB" id="10516643at2759"/>
<dbReference type="EMBL" id="MCFG01000218">
    <property type="protein sequence ID" value="ORX78218.1"/>
    <property type="molecule type" value="Genomic_DNA"/>
</dbReference>